<reference evidence="3" key="1">
    <citation type="submission" date="2016-10" db="EMBL/GenBank/DDBJ databases">
        <authorList>
            <person name="de Groot N.N."/>
        </authorList>
    </citation>
    <scope>NUCLEOTIDE SEQUENCE</scope>
</reference>
<dbReference type="EMBL" id="FPHD01000020">
    <property type="protein sequence ID" value="SFV52650.1"/>
    <property type="molecule type" value="Genomic_DNA"/>
</dbReference>
<dbReference type="PANTHER" id="PTHR43479">
    <property type="entry name" value="ACREF/ENVCD OPERON REPRESSOR-RELATED"/>
    <property type="match status" value="1"/>
</dbReference>
<dbReference type="InterPro" id="IPR009057">
    <property type="entry name" value="Homeodomain-like_sf"/>
</dbReference>
<evidence type="ECO:0000256" key="1">
    <source>
        <dbReference type="ARBA" id="ARBA00023125"/>
    </source>
</evidence>
<feature type="domain" description="HTH tetR-type" evidence="2">
    <location>
        <begin position="8"/>
        <end position="68"/>
    </location>
</feature>
<gene>
    <name evidence="3" type="ORF">MNB_SV-8-1356</name>
</gene>
<protein>
    <submittedName>
        <fullName evidence="3">Transcriptional regulator, TetR family</fullName>
    </submittedName>
</protein>
<dbReference type="PANTHER" id="PTHR43479:SF11">
    <property type="entry name" value="ACREF_ENVCD OPERON REPRESSOR-RELATED"/>
    <property type="match status" value="1"/>
</dbReference>
<dbReference type="PRINTS" id="PR00455">
    <property type="entry name" value="HTHTETR"/>
</dbReference>
<organism evidence="3">
    <name type="scientific">hydrothermal vent metagenome</name>
    <dbReference type="NCBI Taxonomy" id="652676"/>
    <lineage>
        <taxon>unclassified sequences</taxon>
        <taxon>metagenomes</taxon>
        <taxon>ecological metagenomes</taxon>
    </lineage>
</organism>
<dbReference type="SUPFAM" id="SSF46689">
    <property type="entry name" value="Homeodomain-like"/>
    <property type="match status" value="1"/>
</dbReference>
<dbReference type="InterPro" id="IPR001647">
    <property type="entry name" value="HTH_TetR"/>
</dbReference>
<dbReference type="InterPro" id="IPR050624">
    <property type="entry name" value="HTH-type_Tx_Regulator"/>
</dbReference>
<name>A0A1W1BGG7_9ZZZZ</name>
<dbReference type="SUPFAM" id="SSF48498">
    <property type="entry name" value="Tetracyclin repressor-like, C-terminal domain"/>
    <property type="match status" value="1"/>
</dbReference>
<proteinExistence type="predicted"/>
<dbReference type="InterPro" id="IPR023772">
    <property type="entry name" value="DNA-bd_HTH_TetR-type_CS"/>
</dbReference>
<dbReference type="InterPro" id="IPR036271">
    <property type="entry name" value="Tet_transcr_reg_TetR-rel_C_sf"/>
</dbReference>
<dbReference type="Pfam" id="PF00440">
    <property type="entry name" value="TetR_N"/>
    <property type="match status" value="1"/>
</dbReference>
<keyword evidence="1" id="KW-0238">DNA-binding</keyword>
<evidence type="ECO:0000259" key="2">
    <source>
        <dbReference type="PROSITE" id="PS50977"/>
    </source>
</evidence>
<accession>A0A1W1BGG7</accession>
<dbReference type="GO" id="GO:0003677">
    <property type="term" value="F:DNA binding"/>
    <property type="evidence" value="ECO:0007669"/>
    <property type="project" value="UniProtKB-KW"/>
</dbReference>
<dbReference type="Gene3D" id="1.10.357.10">
    <property type="entry name" value="Tetracycline Repressor, domain 2"/>
    <property type="match status" value="1"/>
</dbReference>
<sequence length="199" mass="22833">MAIIVDKTQKKRDIALACKDLIIKGGMQEPTISKIAQTAGIGKGTFYEYFKSKDELLFELVSILMREHNIKIEKQLENAENTKEKIKIFSGFFYDKESADLRVLYKMFTGISLLHSHKEMMVFQTECFDAYYLWFEKLIEEGVENNEIAPEATKMAKGIFATAKGMFIASETTHSIVDLKEELNKYINTLFELLSVKGQ</sequence>
<evidence type="ECO:0000313" key="3">
    <source>
        <dbReference type="EMBL" id="SFV52650.1"/>
    </source>
</evidence>
<dbReference type="PROSITE" id="PS50977">
    <property type="entry name" value="HTH_TETR_2"/>
    <property type="match status" value="1"/>
</dbReference>
<dbReference type="PROSITE" id="PS01081">
    <property type="entry name" value="HTH_TETR_1"/>
    <property type="match status" value="1"/>
</dbReference>
<dbReference type="AlphaFoldDB" id="A0A1W1BGG7"/>